<dbReference type="Proteomes" id="UP000309997">
    <property type="component" value="Unassembled WGS sequence"/>
</dbReference>
<evidence type="ECO:0000313" key="2">
    <source>
        <dbReference type="Proteomes" id="UP000309997"/>
    </source>
</evidence>
<dbReference type="EMBL" id="RCHU02000001">
    <property type="protein sequence ID" value="KAL3611165.1"/>
    <property type="molecule type" value="Genomic_DNA"/>
</dbReference>
<accession>A0ACC4D106</accession>
<protein>
    <submittedName>
        <fullName evidence="1">Uncharacterized protein</fullName>
    </submittedName>
</protein>
<name>A0ACC4D106_POPAL</name>
<organism evidence="1 2">
    <name type="scientific">Populus alba</name>
    <name type="common">White poplar</name>
    <dbReference type="NCBI Taxonomy" id="43335"/>
    <lineage>
        <taxon>Eukaryota</taxon>
        <taxon>Viridiplantae</taxon>
        <taxon>Streptophyta</taxon>
        <taxon>Embryophyta</taxon>
        <taxon>Tracheophyta</taxon>
        <taxon>Spermatophyta</taxon>
        <taxon>Magnoliopsida</taxon>
        <taxon>eudicotyledons</taxon>
        <taxon>Gunneridae</taxon>
        <taxon>Pentapetalae</taxon>
        <taxon>rosids</taxon>
        <taxon>fabids</taxon>
        <taxon>Malpighiales</taxon>
        <taxon>Salicaceae</taxon>
        <taxon>Saliceae</taxon>
        <taxon>Populus</taxon>
    </lineage>
</organism>
<evidence type="ECO:0000313" key="1">
    <source>
        <dbReference type="EMBL" id="KAL3611165.1"/>
    </source>
</evidence>
<comment type="caution">
    <text evidence="1">The sequence shown here is derived from an EMBL/GenBank/DDBJ whole genome shotgun (WGS) entry which is preliminary data.</text>
</comment>
<sequence>MVLNLEQIRCIITADEVLLPDSLDSHVLQVLEVAMEAACTFLDSQRPGGTVTRELEASQLFMNNLFQEYPNPMNRFIFDHASVSFSPNRDLVNGYKLNDTLSGPNPSFNYFNPESPSDSTSSSSSSNSCSEVYGPSNNVTLKFISDVLLEEDLEGKTCMLQDCLTLQAAEKSLYDVLGQEYPHSSNQTLSCFNQNVESSNDGVTWINNTGSTNDYHTANNLVEKSDWIFDQADLELSQAPQSSPVFSLEKAPQGTDSQSPAPPYEMLSKGEGGAGNSLSTSDYLMSSRERSSSNPPDKEERGYSPNSSRGRKNHQREDSDDLEEERGKKHSALSPAESVQSELFDEVLLCSGAQNVSASCALLDKSQNGAGRNEQRKGSNGRAARAKRKENKEEVVDLSSLLTQCAQAVAIGDQRTASELLKQIRQHSSPFGDANQRLAHYFANALDTRLAGTMTPTFAPIASHRTSAAESLKAYQEYVRACPFKRMSNFFANRTILKLAKKATRLHILDFGILYGFQWPCLIQRLSERPGGPPRLRITGIELPHPDFRPAERVEETGRRLEKYCERFKVPFEYDAIAQKWETIRYEDLRIDKDEMIVVNSSYRLRNLPDDTVVENSARDAVLKLINKIKPDMFIHGVVNGAFNAPYFVTRFREALYHYSSLFDMFEANVSREDENRMLFEKERYGREIINVIACEGTSRVERPETYKQWQSRNLRAGFRQLTLDPELFKEVRSVVKSEYHKDFVVDADGQWMLQGWKGRIIYALSVWEPVQE</sequence>
<gene>
    <name evidence="1" type="ORF">D5086_002185</name>
</gene>
<reference evidence="1 2" key="1">
    <citation type="journal article" date="2024" name="Plant Biotechnol. J.">
        <title>Genome and CRISPR/Cas9 system of a widespread forest tree (Populus alba) in the world.</title>
        <authorList>
            <person name="Liu Y.J."/>
            <person name="Jiang P.F."/>
            <person name="Han X.M."/>
            <person name="Li X.Y."/>
            <person name="Wang H.M."/>
            <person name="Wang Y.J."/>
            <person name="Wang X.X."/>
            <person name="Zeng Q.Y."/>
        </authorList>
    </citation>
    <scope>NUCLEOTIDE SEQUENCE [LARGE SCALE GENOMIC DNA]</scope>
    <source>
        <strain evidence="2">cv. PAL-ZL1</strain>
    </source>
</reference>
<keyword evidence="2" id="KW-1185">Reference proteome</keyword>
<proteinExistence type="predicted"/>